<feature type="transmembrane region" description="Helical" evidence="9">
    <location>
        <begin position="118"/>
        <end position="140"/>
    </location>
</feature>
<evidence type="ECO:0000256" key="5">
    <source>
        <dbReference type="ARBA" id="ARBA00022737"/>
    </source>
</evidence>
<feature type="domain" description="CBS" evidence="10">
    <location>
        <begin position="273"/>
        <end position="333"/>
    </location>
</feature>
<dbReference type="InterPro" id="IPR036318">
    <property type="entry name" value="FAD-bd_PCMH-like_sf"/>
</dbReference>
<dbReference type="Pfam" id="PF03471">
    <property type="entry name" value="CorC_HlyC"/>
    <property type="match status" value="1"/>
</dbReference>
<dbReference type="InterPro" id="IPR046342">
    <property type="entry name" value="CBS_dom_sf"/>
</dbReference>
<proteinExistence type="inferred from homology"/>
<evidence type="ECO:0000256" key="8">
    <source>
        <dbReference type="ARBA" id="ARBA00023136"/>
    </source>
</evidence>
<dbReference type="InterPro" id="IPR005170">
    <property type="entry name" value="Transptr-assoc_dom"/>
</dbReference>
<dbReference type="SUPFAM" id="SSF54631">
    <property type="entry name" value="CBS-domain pair"/>
    <property type="match status" value="1"/>
</dbReference>
<evidence type="ECO:0000313" key="12">
    <source>
        <dbReference type="EMBL" id="VFU11256.1"/>
    </source>
</evidence>
<dbReference type="AlphaFoldDB" id="A0A485LYK0"/>
<dbReference type="PANTHER" id="PTHR22777:SF32">
    <property type="entry name" value="UPF0053 INNER MEMBRANE PROTEIN YFJD"/>
    <property type="match status" value="1"/>
</dbReference>
<dbReference type="GO" id="GO:0050660">
    <property type="term" value="F:flavin adenine dinucleotide binding"/>
    <property type="evidence" value="ECO:0007669"/>
    <property type="project" value="InterPro"/>
</dbReference>
<dbReference type="FunFam" id="3.10.580.10:FF:000002">
    <property type="entry name" value="Magnesium/cobalt efflux protein CorC"/>
    <property type="match status" value="1"/>
</dbReference>
<evidence type="ECO:0000259" key="10">
    <source>
        <dbReference type="PROSITE" id="PS51371"/>
    </source>
</evidence>
<keyword evidence="6 9" id="KW-1133">Transmembrane helix</keyword>
<comment type="similarity">
    <text evidence="2">Belongs to the UPF0053 family.</text>
</comment>
<evidence type="ECO:0000256" key="9">
    <source>
        <dbReference type="SAM" id="Phobius"/>
    </source>
</evidence>
<dbReference type="InterPro" id="IPR016169">
    <property type="entry name" value="FAD-bd_PCMH_sub2"/>
</dbReference>
<name>A0A485LYK0_9ZZZZ</name>
<keyword evidence="5" id="KW-0677">Repeat</keyword>
<keyword evidence="3" id="KW-1003">Cell membrane</keyword>
<keyword evidence="4 9" id="KW-0812">Transmembrane</keyword>
<dbReference type="SUPFAM" id="SSF56176">
    <property type="entry name" value="FAD-binding/transporter-associated domain-like"/>
    <property type="match status" value="1"/>
</dbReference>
<dbReference type="SMART" id="SM01091">
    <property type="entry name" value="CorC_HlyC"/>
    <property type="match status" value="1"/>
</dbReference>
<reference evidence="12" key="1">
    <citation type="submission" date="2019-03" db="EMBL/GenBank/DDBJ databases">
        <authorList>
            <person name="Hao L."/>
        </authorList>
    </citation>
    <scope>NUCLEOTIDE SEQUENCE</scope>
</reference>
<dbReference type="PROSITE" id="PS51846">
    <property type="entry name" value="CNNM"/>
    <property type="match status" value="1"/>
</dbReference>
<feature type="transmembrane region" description="Helical" evidence="9">
    <location>
        <begin position="63"/>
        <end position="87"/>
    </location>
</feature>
<evidence type="ECO:0000256" key="6">
    <source>
        <dbReference type="ARBA" id="ARBA00022989"/>
    </source>
</evidence>
<dbReference type="GO" id="GO:0005886">
    <property type="term" value="C:plasma membrane"/>
    <property type="evidence" value="ECO:0007669"/>
    <property type="project" value="UniProtKB-SubCell"/>
</dbReference>
<feature type="transmembrane region" description="Helical" evidence="9">
    <location>
        <begin position="94"/>
        <end position="112"/>
    </location>
</feature>
<evidence type="ECO:0000256" key="3">
    <source>
        <dbReference type="ARBA" id="ARBA00022475"/>
    </source>
</evidence>
<dbReference type="InterPro" id="IPR000644">
    <property type="entry name" value="CBS_dom"/>
</dbReference>
<dbReference type="Gene3D" id="3.30.465.10">
    <property type="match status" value="1"/>
</dbReference>
<dbReference type="Pfam" id="PF01595">
    <property type="entry name" value="CNNM"/>
    <property type="match status" value="1"/>
</dbReference>
<evidence type="ECO:0000256" key="2">
    <source>
        <dbReference type="ARBA" id="ARBA00006337"/>
    </source>
</evidence>
<evidence type="ECO:0000259" key="11">
    <source>
        <dbReference type="PROSITE" id="PS51846"/>
    </source>
</evidence>
<feature type="transmembrane region" description="Helical" evidence="9">
    <location>
        <begin position="7"/>
        <end position="26"/>
    </location>
</feature>
<gene>
    <name evidence="12" type="primary">corC</name>
    <name evidence="12" type="ORF">SCFA_1000009</name>
</gene>
<feature type="domain" description="CBS" evidence="10">
    <location>
        <begin position="209"/>
        <end position="268"/>
    </location>
</feature>
<dbReference type="PANTHER" id="PTHR22777">
    <property type="entry name" value="HEMOLYSIN-RELATED"/>
    <property type="match status" value="1"/>
</dbReference>
<keyword evidence="7" id="KW-0129">CBS domain</keyword>
<dbReference type="Pfam" id="PF00571">
    <property type="entry name" value="CBS"/>
    <property type="match status" value="2"/>
</dbReference>
<feature type="domain" description="CNNM transmembrane" evidence="11">
    <location>
        <begin position="3"/>
        <end position="190"/>
    </location>
</feature>
<dbReference type="EMBL" id="CAADRM010000003">
    <property type="protein sequence ID" value="VFU11256.1"/>
    <property type="molecule type" value="Genomic_DNA"/>
</dbReference>
<evidence type="ECO:0000256" key="7">
    <source>
        <dbReference type="ARBA" id="ARBA00023122"/>
    </source>
</evidence>
<evidence type="ECO:0000256" key="1">
    <source>
        <dbReference type="ARBA" id="ARBA00004651"/>
    </source>
</evidence>
<evidence type="ECO:0000256" key="4">
    <source>
        <dbReference type="ARBA" id="ARBA00022692"/>
    </source>
</evidence>
<dbReference type="PROSITE" id="PS51371">
    <property type="entry name" value="CBS"/>
    <property type="match status" value="2"/>
</dbReference>
<dbReference type="Gene3D" id="3.10.580.10">
    <property type="entry name" value="CBS-domain"/>
    <property type="match status" value="1"/>
</dbReference>
<dbReference type="InterPro" id="IPR002550">
    <property type="entry name" value="CNNM"/>
</dbReference>
<sequence>MMFGPREIAYSLILVVVIILSAFFSGSETAFMRANRFRIRSLSEKGNREARRVETILENPDRLISVILLGNNFVNILGSAIATALFLSIFGDRGILLASLAMTVILLIFSEITPKTIAAYRADTIAMIVAYPVSLIIRLLGPIARLMSLAAHGILSVFRFKQEGADKITEEDVESVITMGHKEGFIEEPKARMLVAVMDLDNVPVKKIMMPLSDMEFLPIDVSFEDIRKTIAAKNYSRYPVYEGERDNIVGYLHIRDLWRYVDNPEAFQIRDCLREAHFIPETKPILKQLIDFQQMHLHIAFVVDEYGTVKGGITLEDIIEEITGDIIDEHDIILAHVIPVGERSFIITGNISLRDLGRYIDREFPEEYDTLSGLIYELLDRIPEEGDKVTWQDMQFRIERMRGNRISRVRVTIKQEEE</sequence>
<dbReference type="InterPro" id="IPR044751">
    <property type="entry name" value="Ion_transp-like_CBS"/>
</dbReference>
<accession>A0A485LYK0</accession>
<protein>
    <submittedName>
        <fullName evidence="12">Magnesium and cobalt efflux protein CorC</fullName>
    </submittedName>
</protein>
<keyword evidence="8 9" id="KW-0472">Membrane</keyword>
<dbReference type="CDD" id="cd04590">
    <property type="entry name" value="CBS_pair_CorC_HlyC_assoc"/>
    <property type="match status" value="1"/>
</dbReference>
<organism evidence="12">
    <name type="scientific">anaerobic digester metagenome</name>
    <dbReference type="NCBI Taxonomy" id="1263854"/>
    <lineage>
        <taxon>unclassified sequences</taxon>
        <taxon>metagenomes</taxon>
        <taxon>ecological metagenomes</taxon>
    </lineage>
</organism>
<comment type="subcellular location">
    <subcellularLocation>
        <location evidence="1">Cell membrane</location>
        <topology evidence="1">Multi-pass membrane protein</topology>
    </subcellularLocation>
</comment>